<dbReference type="PROSITE" id="PS51177">
    <property type="entry name" value="LUMAZINE_BIND"/>
    <property type="match status" value="2"/>
</dbReference>
<evidence type="ECO:0000256" key="5">
    <source>
        <dbReference type="ARBA" id="ARBA00013950"/>
    </source>
</evidence>
<evidence type="ECO:0000313" key="12">
    <source>
        <dbReference type="EMBL" id="KJD34029.1"/>
    </source>
</evidence>
<dbReference type="InterPro" id="IPR023366">
    <property type="entry name" value="ATP_synth_asu-like_sf"/>
</dbReference>
<dbReference type="STRING" id="1382798.PK35_04655"/>
<feature type="repeat" description="Lumazine-binding" evidence="10">
    <location>
        <begin position="96"/>
        <end position="192"/>
    </location>
</feature>
<protein>
    <recommendedName>
        <fullName evidence="5 9">Riboflavin synthase</fullName>
        <ecNumber evidence="4 9">2.5.1.9</ecNumber>
    </recommendedName>
</protein>
<comment type="catalytic activity">
    <reaction evidence="1">
        <text>2 6,7-dimethyl-8-(1-D-ribityl)lumazine + H(+) = 5-amino-6-(D-ribitylamino)uracil + riboflavin</text>
        <dbReference type="Rhea" id="RHEA:20772"/>
        <dbReference type="ChEBI" id="CHEBI:15378"/>
        <dbReference type="ChEBI" id="CHEBI:15934"/>
        <dbReference type="ChEBI" id="CHEBI:57986"/>
        <dbReference type="ChEBI" id="CHEBI:58201"/>
        <dbReference type="EC" id="2.5.1.9"/>
    </reaction>
</comment>
<dbReference type="InterPro" id="IPR026017">
    <property type="entry name" value="Lumazine-bd_dom"/>
</dbReference>
<dbReference type="CDD" id="cd00402">
    <property type="entry name" value="Riboflavin_synthase_like"/>
    <property type="match status" value="1"/>
</dbReference>
<evidence type="ECO:0000256" key="3">
    <source>
        <dbReference type="ARBA" id="ARBA00004887"/>
    </source>
</evidence>
<dbReference type="Pfam" id="PF00677">
    <property type="entry name" value="Lum_binding"/>
    <property type="match status" value="2"/>
</dbReference>
<comment type="function">
    <text evidence="2">Catalyzes the dismutation of two molecules of 6,7-dimethyl-8-ribityllumazine, resulting in the formation of riboflavin and 5-amino-6-(D-ribitylamino)uracil.</text>
</comment>
<sequence>MFTGIIETIGTVSALQTEKDNLHISIKSSITNELKIDQSVAHNGVCLTVVNINNDIYTVTAIKETLVKTNLSSLKVNDKVNLERAMKLGDRLDGHIVQGHVDQTAVCESVTEENGSWIFTFSYNPALNNITIEKGSITVNGTSLTVVNSKKDSFSVAIIPYTYQHTNFNTFTKDTIVNLEFDVLGKYVARLVELKQ</sequence>
<comment type="pathway">
    <text evidence="3">Cofactor biosynthesis; riboflavin biosynthesis; riboflavin from 2-hydroxy-3-oxobutyl phosphate and 5-amino-6-(D-ribitylamino)uracil: step 2/2.</text>
</comment>
<evidence type="ECO:0000256" key="9">
    <source>
        <dbReference type="NCBIfam" id="TIGR00187"/>
    </source>
</evidence>
<dbReference type="GO" id="GO:0009231">
    <property type="term" value="P:riboflavin biosynthetic process"/>
    <property type="evidence" value="ECO:0007669"/>
    <property type="project" value="UniProtKB-KW"/>
</dbReference>
<reference evidence="12 13" key="1">
    <citation type="journal article" date="2015" name="Antonie Van Leeuwenhoek">
        <title>Tamlana nanhaiensis sp. nov., isolated from surface seawater collected from the South China Sea.</title>
        <authorList>
            <person name="Liu X."/>
            <person name="Lai Q."/>
            <person name="Du Y."/>
            <person name="Li G."/>
            <person name="Sun F."/>
            <person name="Shao Z."/>
        </authorList>
    </citation>
    <scope>NUCLEOTIDE SEQUENCE [LARGE SCALE GENOMIC DNA]</scope>
    <source>
        <strain evidence="12 13">FHC16</strain>
    </source>
</reference>
<evidence type="ECO:0000313" key="13">
    <source>
        <dbReference type="Proteomes" id="UP000032361"/>
    </source>
</evidence>
<evidence type="ECO:0000259" key="11">
    <source>
        <dbReference type="PROSITE" id="PS51177"/>
    </source>
</evidence>
<feature type="domain" description="Lumazine-binding" evidence="11">
    <location>
        <begin position="96"/>
        <end position="192"/>
    </location>
</feature>
<evidence type="ECO:0000256" key="4">
    <source>
        <dbReference type="ARBA" id="ARBA00012827"/>
    </source>
</evidence>
<dbReference type="Gene3D" id="2.40.30.20">
    <property type="match status" value="2"/>
</dbReference>
<keyword evidence="13" id="KW-1185">Reference proteome</keyword>
<accession>A0A0D7W4R1</accession>
<evidence type="ECO:0000256" key="10">
    <source>
        <dbReference type="PROSITE-ProRule" id="PRU00524"/>
    </source>
</evidence>
<dbReference type="FunFam" id="2.40.30.20:FF:000003">
    <property type="entry name" value="Riboflavin synthase, alpha subunit"/>
    <property type="match status" value="1"/>
</dbReference>
<evidence type="ECO:0000256" key="6">
    <source>
        <dbReference type="ARBA" id="ARBA00022619"/>
    </source>
</evidence>
<feature type="repeat" description="Lumazine-binding" evidence="10">
    <location>
        <begin position="1"/>
        <end position="95"/>
    </location>
</feature>
<dbReference type="Proteomes" id="UP000032361">
    <property type="component" value="Unassembled WGS sequence"/>
</dbReference>
<dbReference type="PANTHER" id="PTHR21098">
    <property type="entry name" value="RIBOFLAVIN SYNTHASE ALPHA CHAIN"/>
    <property type="match status" value="1"/>
</dbReference>
<dbReference type="AlphaFoldDB" id="A0A0D7W4R1"/>
<dbReference type="PATRIC" id="fig|1382798.3.peg.2109"/>
<evidence type="ECO:0000256" key="1">
    <source>
        <dbReference type="ARBA" id="ARBA00000968"/>
    </source>
</evidence>
<feature type="domain" description="Lumazine-binding" evidence="11">
    <location>
        <begin position="1"/>
        <end position="95"/>
    </location>
</feature>
<organism evidence="12 13">
    <name type="scientific">Neotamlana nanhaiensis</name>
    <dbReference type="NCBI Taxonomy" id="1382798"/>
    <lineage>
        <taxon>Bacteria</taxon>
        <taxon>Pseudomonadati</taxon>
        <taxon>Bacteroidota</taxon>
        <taxon>Flavobacteriia</taxon>
        <taxon>Flavobacteriales</taxon>
        <taxon>Flavobacteriaceae</taxon>
        <taxon>Neotamlana</taxon>
    </lineage>
</organism>
<gene>
    <name evidence="12" type="ORF">PK35_04655</name>
</gene>
<dbReference type="GO" id="GO:0004746">
    <property type="term" value="F:riboflavin synthase activity"/>
    <property type="evidence" value="ECO:0007669"/>
    <property type="project" value="UniProtKB-UniRule"/>
</dbReference>
<comment type="caution">
    <text evidence="12">The sequence shown here is derived from an EMBL/GenBank/DDBJ whole genome shotgun (WGS) entry which is preliminary data.</text>
</comment>
<dbReference type="PANTHER" id="PTHR21098:SF12">
    <property type="entry name" value="RIBOFLAVIN SYNTHASE"/>
    <property type="match status" value="1"/>
</dbReference>
<dbReference type="InterPro" id="IPR001783">
    <property type="entry name" value="Lumazine-bd"/>
</dbReference>
<dbReference type="RefSeq" id="WP_044625519.1">
    <property type="nucleotide sequence ID" value="NZ_JTDV01000002.1"/>
</dbReference>
<name>A0A0D7W4R1_9FLAO</name>
<dbReference type="NCBIfam" id="TIGR00187">
    <property type="entry name" value="ribE"/>
    <property type="match status" value="1"/>
</dbReference>
<dbReference type="EC" id="2.5.1.9" evidence="4 9"/>
<dbReference type="EMBL" id="JTDV01000002">
    <property type="protein sequence ID" value="KJD34029.1"/>
    <property type="molecule type" value="Genomic_DNA"/>
</dbReference>
<evidence type="ECO:0000256" key="8">
    <source>
        <dbReference type="ARBA" id="ARBA00022737"/>
    </source>
</evidence>
<keyword evidence="8" id="KW-0677">Repeat</keyword>
<dbReference type="SUPFAM" id="SSF63380">
    <property type="entry name" value="Riboflavin synthase domain-like"/>
    <property type="match status" value="2"/>
</dbReference>
<dbReference type="InterPro" id="IPR017938">
    <property type="entry name" value="Riboflavin_synthase-like_b-brl"/>
</dbReference>
<dbReference type="PIRSF" id="PIRSF000498">
    <property type="entry name" value="Riboflavin_syn_A"/>
    <property type="match status" value="1"/>
</dbReference>
<evidence type="ECO:0000256" key="2">
    <source>
        <dbReference type="ARBA" id="ARBA00002803"/>
    </source>
</evidence>
<proteinExistence type="predicted"/>
<evidence type="ECO:0000256" key="7">
    <source>
        <dbReference type="ARBA" id="ARBA00022679"/>
    </source>
</evidence>
<keyword evidence="7" id="KW-0808">Transferase</keyword>
<dbReference type="NCBIfam" id="NF006767">
    <property type="entry name" value="PRK09289.1"/>
    <property type="match status" value="1"/>
</dbReference>
<keyword evidence="6" id="KW-0686">Riboflavin biosynthesis</keyword>
<dbReference type="OrthoDB" id="9788537at2"/>